<dbReference type="InterPro" id="IPR039613">
    <property type="entry name" value="SPR1/2/3/4/5"/>
</dbReference>
<dbReference type="InterPro" id="IPR003034">
    <property type="entry name" value="SAP_dom"/>
</dbReference>
<dbReference type="EMBL" id="FO082274">
    <property type="protein sequence ID" value="CCO16699.1"/>
    <property type="molecule type" value="Genomic_DNA"/>
</dbReference>
<dbReference type="GO" id="GO:0010005">
    <property type="term" value="C:cortical microtubule, transverse to long axis"/>
    <property type="evidence" value="ECO:0007669"/>
    <property type="project" value="TreeGrafter"/>
</dbReference>
<feature type="domain" description="SAP" evidence="3">
    <location>
        <begin position="63"/>
        <end position="97"/>
    </location>
</feature>
<dbReference type="STRING" id="41875.K8EFC6"/>
<dbReference type="AlphaFoldDB" id="K8EFC6"/>
<gene>
    <name evidence="4" type="ORF">Bathy05g02890</name>
</gene>
<feature type="region of interest" description="Disordered" evidence="2">
    <location>
        <begin position="39"/>
        <end position="61"/>
    </location>
</feature>
<feature type="region of interest" description="Disordered" evidence="2">
    <location>
        <begin position="1"/>
        <end position="22"/>
    </location>
</feature>
<dbReference type="GO" id="GO:0043622">
    <property type="term" value="P:cortical microtubule organization"/>
    <property type="evidence" value="ECO:0007669"/>
    <property type="project" value="InterPro"/>
</dbReference>
<evidence type="ECO:0000313" key="5">
    <source>
        <dbReference type="Proteomes" id="UP000198341"/>
    </source>
</evidence>
<evidence type="ECO:0000259" key="3">
    <source>
        <dbReference type="PROSITE" id="PS50800"/>
    </source>
</evidence>
<protein>
    <recommendedName>
        <fullName evidence="3">SAP domain-containing protein</fullName>
    </recommendedName>
</protein>
<dbReference type="SUPFAM" id="SSF68906">
    <property type="entry name" value="SAP domain"/>
    <property type="match status" value="1"/>
</dbReference>
<dbReference type="GeneID" id="19015792"/>
<evidence type="ECO:0000256" key="1">
    <source>
        <dbReference type="ARBA" id="ARBA00009656"/>
    </source>
</evidence>
<dbReference type="OrthoDB" id="498418at2759"/>
<comment type="similarity">
    <text evidence="1">Belongs to the SPIRAL1 family.</text>
</comment>
<dbReference type="Proteomes" id="UP000198341">
    <property type="component" value="Chromosome 5"/>
</dbReference>
<dbReference type="Gene3D" id="1.10.720.30">
    <property type="entry name" value="SAP domain"/>
    <property type="match status" value="1"/>
</dbReference>
<evidence type="ECO:0000313" key="4">
    <source>
        <dbReference type="EMBL" id="CCO16699.1"/>
    </source>
</evidence>
<reference evidence="4 5" key="1">
    <citation type="submission" date="2011-10" db="EMBL/GenBank/DDBJ databases">
        <authorList>
            <person name="Genoscope - CEA"/>
        </authorList>
    </citation>
    <scope>NUCLEOTIDE SEQUENCE [LARGE SCALE GENOMIC DNA]</scope>
    <source>
        <strain evidence="4 5">RCC 1105</strain>
    </source>
</reference>
<evidence type="ECO:0000256" key="2">
    <source>
        <dbReference type="SAM" id="MobiDB-lite"/>
    </source>
</evidence>
<dbReference type="KEGG" id="bpg:Bathy05g02890"/>
<name>K8EFC6_9CHLO</name>
<dbReference type="InterPro" id="IPR036361">
    <property type="entry name" value="SAP_dom_sf"/>
</dbReference>
<dbReference type="PANTHER" id="PTHR33403:SF31">
    <property type="entry name" value="PROTEIN SPIRAL1-LIKE 1"/>
    <property type="match status" value="1"/>
</dbReference>
<accession>K8EFC6</accession>
<sequence length="182" mass="19335">MTGRNTSRVLQAPGGTQSFTLGEEEEEAYLGGASRLAAQPSFPTVSGRHNEEETSSTIDPSALKSMTLPDLRILCRYNNIQPAGCKETLVERLEEMIARGVSVLAVKTKTTTSSLGPPSSSTKNNTNTGNSTTTLNRVPLSNENNNNNNYVRSNSQNVGNFLTGRNSSRVLAPPGGASSGIF</sequence>
<dbReference type="PROSITE" id="PS50800">
    <property type="entry name" value="SAP"/>
    <property type="match status" value="1"/>
</dbReference>
<keyword evidence="5" id="KW-1185">Reference proteome</keyword>
<feature type="compositionally biased region" description="Polar residues" evidence="2">
    <location>
        <begin position="1"/>
        <end position="20"/>
    </location>
</feature>
<proteinExistence type="inferred from homology"/>
<dbReference type="RefSeq" id="XP_007513141.1">
    <property type="nucleotide sequence ID" value="XM_007513079.1"/>
</dbReference>
<feature type="region of interest" description="Disordered" evidence="2">
    <location>
        <begin position="110"/>
        <end position="154"/>
    </location>
</feature>
<organism evidence="4 5">
    <name type="scientific">Bathycoccus prasinos</name>
    <dbReference type="NCBI Taxonomy" id="41875"/>
    <lineage>
        <taxon>Eukaryota</taxon>
        <taxon>Viridiplantae</taxon>
        <taxon>Chlorophyta</taxon>
        <taxon>Mamiellophyceae</taxon>
        <taxon>Mamiellales</taxon>
        <taxon>Bathycoccaceae</taxon>
        <taxon>Bathycoccus</taxon>
    </lineage>
</organism>
<dbReference type="PANTHER" id="PTHR33403">
    <property type="entry name" value="SPR1"/>
    <property type="match status" value="1"/>
</dbReference>
<dbReference type="Pfam" id="PF02037">
    <property type="entry name" value="SAP"/>
    <property type="match status" value="1"/>
</dbReference>